<accession>A0A481Z2P1</accession>
<sequence>MESIPSELFFDCDTLDTKDLKSLCCVDNFFSEHDNNINWTTYIRKRYSDYIKKIDDIKITHYLKNAKYLSCTLDCMKLNGGTNILNYELLKMAECDSDFSNNDLLIYNLFIIICDRGYEDLAKEFILHNESSKLFYNFESLNRATKNNYFNIVKLIIDSKPCNLYIGNKLLQNLSLYHSFVNNNYDIFKLLFENNINNEVGCFMFIQENGKYGPIYGGDGLSCLMLYFHLCTDVRLLELVFNPKFEKYWNYNDYQINGAIKDSEVSNNKMVLDFLESKKELIAKNMKHNAINFY</sequence>
<dbReference type="InterPro" id="IPR036770">
    <property type="entry name" value="Ankyrin_rpt-contain_sf"/>
</dbReference>
<gene>
    <name evidence="1" type="ORF">LCPAC101_00280</name>
</gene>
<proteinExistence type="predicted"/>
<dbReference type="SUPFAM" id="SSF48403">
    <property type="entry name" value="Ankyrin repeat"/>
    <property type="match status" value="1"/>
</dbReference>
<organism evidence="1">
    <name type="scientific">Pithovirus LCPAC101</name>
    <dbReference type="NCBI Taxonomy" id="2506586"/>
    <lineage>
        <taxon>Viruses</taxon>
        <taxon>Pithoviruses</taxon>
    </lineage>
</organism>
<dbReference type="EMBL" id="MK500439">
    <property type="protein sequence ID" value="QBK89745.1"/>
    <property type="molecule type" value="Genomic_DNA"/>
</dbReference>
<reference evidence="1" key="1">
    <citation type="journal article" date="2019" name="MBio">
        <title>Virus Genomes from Deep Sea Sediments Expand the Ocean Megavirome and Support Independent Origins of Viral Gigantism.</title>
        <authorList>
            <person name="Backstrom D."/>
            <person name="Yutin N."/>
            <person name="Jorgensen S.L."/>
            <person name="Dharamshi J."/>
            <person name="Homa F."/>
            <person name="Zaremba-Niedwiedzka K."/>
            <person name="Spang A."/>
            <person name="Wolf Y.I."/>
            <person name="Koonin E.V."/>
            <person name="Ettema T.J."/>
        </authorList>
    </citation>
    <scope>NUCLEOTIDE SEQUENCE</scope>
</reference>
<evidence type="ECO:0000313" key="1">
    <source>
        <dbReference type="EMBL" id="QBK89745.1"/>
    </source>
</evidence>
<protein>
    <submittedName>
        <fullName evidence="1">Ankyrin repeat protein</fullName>
    </submittedName>
</protein>
<name>A0A481Z2P1_9VIRU</name>